<comment type="caution">
    <text evidence="2">The sequence shown here is derived from an EMBL/GenBank/DDBJ whole genome shotgun (WGS) entry which is preliminary data.</text>
</comment>
<gene>
    <name evidence="2" type="ORF">E1H14_02270</name>
</gene>
<reference evidence="2 3" key="1">
    <citation type="submission" date="2019-03" db="EMBL/GenBank/DDBJ databases">
        <title>Nitrincola sp. nov. isolated from an Indian soda lake.</title>
        <authorList>
            <person name="Joshi A."/>
            <person name="Thite S.V."/>
            <person name="Joseph N."/>
            <person name="Dhotre D."/>
            <person name="Moorthy M."/>
            <person name="Shouche Y.S."/>
        </authorList>
    </citation>
    <scope>NUCLEOTIDE SEQUENCE [LARGE SCALE GENOMIC DNA]</scope>
    <source>
        <strain evidence="2 3">MEB193</strain>
    </source>
</reference>
<feature type="transmembrane region" description="Helical" evidence="1">
    <location>
        <begin position="80"/>
        <end position="100"/>
    </location>
</feature>
<protein>
    <submittedName>
        <fullName evidence="2">Uncharacterized protein</fullName>
    </submittedName>
</protein>
<feature type="transmembrane region" description="Helical" evidence="1">
    <location>
        <begin position="47"/>
        <end position="68"/>
    </location>
</feature>
<evidence type="ECO:0000256" key="1">
    <source>
        <dbReference type="SAM" id="Phobius"/>
    </source>
</evidence>
<dbReference type="AlphaFoldDB" id="A0A5A9W8S0"/>
<keyword evidence="1" id="KW-0472">Membrane</keyword>
<keyword evidence="3" id="KW-1185">Reference proteome</keyword>
<name>A0A5A9W8S0_9GAMM</name>
<sequence length="111" mass="12430">MTLSGILTVLWFALKPWLWLIILALVVLVAAQLAGRRKGYRCLSTQGRFAWIFGPILGLIAFFVLPSFFNSQMGYVQTSIDWLALIGGSLAVTVYALMVLRPLCHLRSCKR</sequence>
<evidence type="ECO:0000313" key="3">
    <source>
        <dbReference type="Proteomes" id="UP000325302"/>
    </source>
</evidence>
<keyword evidence="1" id="KW-0812">Transmembrane</keyword>
<proteinExistence type="predicted"/>
<evidence type="ECO:0000313" key="2">
    <source>
        <dbReference type="EMBL" id="KAA0876565.1"/>
    </source>
</evidence>
<keyword evidence="1" id="KW-1133">Transmembrane helix</keyword>
<organism evidence="2 3">
    <name type="scientific">Nitrincola tapanii</name>
    <dbReference type="NCBI Taxonomy" id="1708751"/>
    <lineage>
        <taxon>Bacteria</taxon>
        <taxon>Pseudomonadati</taxon>
        <taxon>Pseudomonadota</taxon>
        <taxon>Gammaproteobacteria</taxon>
        <taxon>Oceanospirillales</taxon>
        <taxon>Oceanospirillaceae</taxon>
        <taxon>Nitrincola</taxon>
    </lineage>
</organism>
<dbReference type="EMBL" id="SMRS01000001">
    <property type="protein sequence ID" value="KAA0876565.1"/>
    <property type="molecule type" value="Genomic_DNA"/>
</dbReference>
<accession>A0A5A9W8S0</accession>
<dbReference type="OrthoDB" id="6119666at2"/>
<dbReference type="RefSeq" id="WP_149389815.1">
    <property type="nucleotide sequence ID" value="NZ_SMRS01000001.1"/>
</dbReference>
<feature type="transmembrane region" description="Helical" evidence="1">
    <location>
        <begin position="17"/>
        <end position="35"/>
    </location>
</feature>
<dbReference type="Proteomes" id="UP000325302">
    <property type="component" value="Unassembled WGS sequence"/>
</dbReference>